<dbReference type="PANTHER" id="PTHR21087:SF16">
    <property type="entry name" value="SHIKIMATE KINASE 1, CHLOROPLASTIC"/>
    <property type="match status" value="1"/>
</dbReference>
<evidence type="ECO:0000256" key="3">
    <source>
        <dbReference type="ARBA" id="ARBA00012154"/>
    </source>
</evidence>
<dbReference type="SUPFAM" id="SSF52540">
    <property type="entry name" value="P-loop containing nucleoside triphosphate hydrolases"/>
    <property type="match status" value="1"/>
</dbReference>
<dbReference type="NCBIfam" id="NF010552">
    <property type="entry name" value="PRK13946.1"/>
    <property type="match status" value="1"/>
</dbReference>
<keyword evidence="14" id="KW-1185">Reference proteome</keyword>
<dbReference type="OrthoDB" id="9800332at2"/>
<dbReference type="InterPro" id="IPR000623">
    <property type="entry name" value="Shikimate_kinase/TSH1"/>
</dbReference>
<evidence type="ECO:0000256" key="4">
    <source>
        <dbReference type="ARBA" id="ARBA00022605"/>
    </source>
</evidence>
<comment type="pathway">
    <text evidence="1 11">Metabolic intermediate biosynthesis; chorismate biosynthesis; chorismate from D-erythrose 4-phosphate and phosphoenolpyruvate: step 5/7.</text>
</comment>
<dbReference type="STRING" id="1458461.BN1012_Phect943"/>
<dbReference type="RefSeq" id="WP_043949898.1">
    <property type="nucleotide sequence ID" value="NZ_HG966617.1"/>
</dbReference>
<feature type="binding site" evidence="11">
    <location>
        <position position="164"/>
    </location>
    <ligand>
        <name>substrate</name>
    </ligand>
</feature>
<keyword evidence="8 11" id="KW-0067">ATP-binding</keyword>
<reference evidence="13 14" key="1">
    <citation type="journal article" date="2014" name="Front. Genet.">
        <title>Genome and metabolic network of "Candidatus Phaeomarinobacter ectocarpi" Ec32, a new candidate genus of Alphaproteobacteria frequently associated with brown algae.</title>
        <authorList>
            <person name="Dittami S.M."/>
            <person name="Barbeyron T."/>
            <person name="Boyen C."/>
            <person name="Cambefort J."/>
            <person name="Collet G."/>
            <person name="Delage L."/>
            <person name="Gobet A."/>
            <person name="Groisillier A."/>
            <person name="Leblanc C."/>
            <person name="Michel G."/>
            <person name="Scornet D."/>
            <person name="Siegel A."/>
            <person name="Tapia J.E."/>
            <person name="Tonon T."/>
        </authorList>
    </citation>
    <scope>NUCLEOTIDE SEQUENCE [LARGE SCALE GENOMIC DNA]</scope>
    <source>
        <strain evidence="13 14">Ec32</strain>
    </source>
</reference>
<organism evidence="13 14">
    <name type="scientific">Candidatus Phaeomarinibacter ectocarpi</name>
    <dbReference type="NCBI Taxonomy" id="1458461"/>
    <lineage>
        <taxon>Bacteria</taxon>
        <taxon>Pseudomonadati</taxon>
        <taxon>Pseudomonadota</taxon>
        <taxon>Alphaproteobacteria</taxon>
        <taxon>Hyphomicrobiales</taxon>
        <taxon>Parvibaculaceae</taxon>
        <taxon>Candidatus Phaeomarinibacter</taxon>
    </lineage>
</organism>
<comment type="subunit">
    <text evidence="11">Monomer.</text>
</comment>
<keyword evidence="6 11" id="KW-0547">Nucleotide-binding</keyword>
<evidence type="ECO:0000256" key="6">
    <source>
        <dbReference type="ARBA" id="ARBA00022741"/>
    </source>
</evidence>
<accession>X5MCG4</accession>
<keyword evidence="9 11" id="KW-0057">Aromatic amino acid biosynthesis</keyword>
<feature type="binding site" evidence="11">
    <location>
        <position position="107"/>
    </location>
    <ligand>
        <name>substrate</name>
    </ligand>
</feature>
<dbReference type="GO" id="GO:0009423">
    <property type="term" value="P:chorismate biosynthetic process"/>
    <property type="evidence" value="ECO:0007669"/>
    <property type="project" value="UniProtKB-UniRule"/>
</dbReference>
<dbReference type="InterPro" id="IPR023000">
    <property type="entry name" value="Shikimate_kinase_CS"/>
</dbReference>
<comment type="function">
    <text evidence="11">Catalyzes the specific phosphorylation of the 3-hydroxyl group of shikimic acid using ATP as a cosubstrate.</text>
</comment>
<protein>
    <recommendedName>
        <fullName evidence="3 11">Shikimate kinase</fullName>
        <shortName evidence="11">SK</shortName>
        <ecNumber evidence="3 11">2.7.1.71</ecNumber>
    </recommendedName>
</protein>
<dbReference type="GO" id="GO:0005524">
    <property type="term" value="F:ATP binding"/>
    <property type="evidence" value="ECO:0007669"/>
    <property type="project" value="UniProtKB-UniRule"/>
</dbReference>
<dbReference type="GO" id="GO:0005829">
    <property type="term" value="C:cytosol"/>
    <property type="evidence" value="ECO:0007669"/>
    <property type="project" value="TreeGrafter"/>
</dbReference>
<feature type="compositionally biased region" description="Low complexity" evidence="12">
    <location>
        <begin position="8"/>
        <end position="24"/>
    </location>
</feature>
<comment type="caution">
    <text evidence="11">Lacks conserved residue(s) required for the propagation of feature annotation.</text>
</comment>
<evidence type="ECO:0000256" key="8">
    <source>
        <dbReference type="ARBA" id="ARBA00022840"/>
    </source>
</evidence>
<gene>
    <name evidence="11" type="primary">aroK</name>
    <name evidence="13" type="ORF">BN1012_Phect943</name>
</gene>
<sequence>MPSETTHAPATPSPSSDGASDGSDQPFGGKAIVLVGLMGAGKTTVGRRLANRLGLPFVDADTEVEAAAGLSIPEIFEAHGEPAFRDGERKVIARLLANGSQVLATGGGAFMDPETRATVADRGISVWLKADLDVLMRRVGKRPTRPLLKADNPRAVMEKLMRERNPVYAEADVTLETGDGPHEDVVDRLMELLEPLK</sequence>
<keyword evidence="11" id="KW-0460">Magnesium</keyword>
<feature type="binding site" evidence="11">
    <location>
        <position position="145"/>
    </location>
    <ligand>
        <name>ATP</name>
        <dbReference type="ChEBI" id="CHEBI:30616"/>
    </ligand>
</feature>
<dbReference type="Gene3D" id="3.40.50.300">
    <property type="entry name" value="P-loop containing nucleotide triphosphate hydrolases"/>
    <property type="match status" value="1"/>
</dbReference>
<keyword evidence="11" id="KW-0963">Cytoplasm</keyword>
<dbReference type="GO" id="GO:0009073">
    <property type="term" value="P:aromatic amino acid family biosynthetic process"/>
    <property type="evidence" value="ECO:0007669"/>
    <property type="project" value="UniProtKB-KW"/>
</dbReference>
<dbReference type="EC" id="2.7.1.71" evidence="3 11"/>
<comment type="similarity">
    <text evidence="2 11">Belongs to the shikimate kinase family.</text>
</comment>
<dbReference type="GO" id="GO:0008652">
    <property type="term" value="P:amino acid biosynthetic process"/>
    <property type="evidence" value="ECO:0007669"/>
    <property type="project" value="UniProtKB-KW"/>
</dbReference>
<dbReference type="Pfam" id="PF01202">
    <property type="entry name" value="SKI"/>
    <property type="match status" value="1"/>
</dbReference>
<feature type="region of interest" description="Disordered" evidence="12">
    <location>
        <begin position="1"/>
        <end position="25"/>
    </location>
</feature>
<feature type="binding site" evidence="11">
    <location>
        <position position="61"/>
    </location>
    <ligand>
        <name>substrate</name>
    </ligand>
</feature>
<feature type="binding site" evidence="11">
    <location>
        <begin position="39"/>
        <end position="44"/>
    </location>
    <ligand>
        <name>ATP</name>
        <dbReference type="ChEBI" id="CHEBI:30616"/>
    </ligand>
</feature>
<feature type="binding site" evidence="11">
    <location>
        <position position="43"/>
    </location>
    <ligand>
        <name>Mg(2+)</name>
        <dbReference type="ChEBI" id="CHEBI:18420"/>
    </ligand>
</feature>
<evidence type="ECO:0000256" key="1">
    <source>
        <dbReference type="ARBA" id="ARBA00004842"/>
    </source>
</evidence>
<evidence type="ECO:0000313" key="13">
    <source>
        <dbReference type="EMBL" id="CDO59157.1"/>
    </source>
</evidence>
<dbReference type="EMBL" id="HG966617">
    <property type="protein sequence ID" value="CDO59157.1"/>
    <property type="molecule type" value="Genomic_DNA"/>
</dbReference>
<dbReference type="HAMAP" id="MF_00109">
    <property type="entry name" value="Shikimate_kinase"/>
    <property type="match status" value="1"/>
</dbReference>
<comment type="cofactor">
    <cofactor evidence="11">
        <name>Mg(2+)</name>
        <dbReference type="ChEBI" id="CHEBI:18420"/>
    </cofactor>
    <text evidence="11">Binds 1 Mg(2+) ion per subunit.</text>
</comment>
<dbReference type="InterPro" id="IPR031322">
    <property type="entry name" value="Shikimate/glucono_kinase"/>
</dbReference>
<evidence type="ECO:0000256" key="12">
    <source>
        <dbReference type="SAM" id="MobiDB-lite"/>
    </source>
</evidence>
<dbReference type="Proteomes" id="UP000032160">
    <property type="component" value="Chromosome I"/>
</dbReference>
<dbReference type="AlphaFoldDB" id="X5MCG4"/>
<keyword evidence="4 11" id="KW-0028">Amino-acid biosynthesis</keyword>
<evidence type="ECO:0000256" key="10">
    <source>
        <dbReference type="ARBA" id="ARBA00048567"/>
    </source>
</evidence>
<keyword evidence="5 11" id="KW-0808">Transferase</keyword>
<keyword evidence="11" id="KW-0479">Metal-binding</keyword>
<dbReference type="PROSITE" id="PS01128">
    <property type="entry name" value="SHIKIMATE_KINASE"/>
    <property type="match status" value="1"/>
</dbReference>
<keyword evidence="7 11" id="KW-0418">Kinase</keyword>
<dbReference type="PANTHER" id="PTHR21087">
    <property type="entry name" value="SHIKIMATE KINASE"/>
    <property type="match status" value="1"/>
</dbReference>
<dbReference type="InterPro" id="IPR027417">
    <property type="entry name" value="P-loop_NTPase"/>
</dbReference>
<evidence type="ECO:0000256" key="7">
    <source>
        <dbReference type="ARBA" id="ARBA00022777"/>
    </source>
</evidence>
<dbReference type="HOGENOM" id="CLU_057607_2_0_5"/>
<dbReference type="GO" id="GO:0000287">
    <property type="term" value="F:magnesium ion binding"/>
    <property type="evidence" value="ECO:0007669"/>
    <property type="project" value="UniProtKB-UniRule"/>
</dbReference>
<evidence type="ECO:0000256" key="9">
    <source>
        <dbReference type="ARBA" id="ARBA00023141"/>
    </source>
</evidence>
<evidence type="ECO:0000256" key="2">
    <source>
        <dbReference type="ARBA" id="ARBA00006997"/>
    </source>
</evidence>
<dbReference type="KEGG" id="pect:BN1012_Phect943"/>
<evidence type="ECO:0000313" key="14">
    <source>
        <dbReference type="Proteomes" id="UP000032160"/>
    </source>
</evidence>
<comment type="catalytic activity">
    <reaction evidence="10 11">
        <text>shikimate + ATP = 3-phosphoshikimate + ADP + H(+)</text>
        <dbReference type="Rhea" id="RHEA:13121"/>
        <dbReference type="ChEBI" id="CHEBI:15378"/>
        <dbReference type="ChEBI" id="CHEBI:30616"/>
        <dbReference type="ChEBI" id="CHEBI:36208"/>
        <dbReference type="ChEBI" id="CHEBI:145989"/>
        <dbReference type="ChEBI" id="CHEBI:456216"/>
        <dbReference type="EC" id="2.7.1.71"/>
    </reaction>
</comment>
<dbReference type="UniPathway" id="UPA00053">
    <property type="reaction ID" value="UER00088"/>
</dbReference>
<dbReference type="PATRIC" id="fig|1458461.3.peg.943"/>
<proteinExistence type="inferred from homology"/>
<comment type="subcellular location">
    <subcellularLocation>
        <location evidence="11">Cytoplasm</location>
    </subcellularLocation>
</comment>
<dbReference type="PRINTS" id="PR01100">
    <property type="entry name" value="SHIKIMTKNASE"/>
</dbReference>
<dbReference type="GO" id="GO:0004765">
    <property type="term" value="F:shikimate kinase activity"/>
    <property type="evidence" value="ECO:0007669"/>
    <property type="project" value="UniProtKB-UniRule"/>
</dbReference>
<evidence type="ECO:0000256" key="11">
    <source>
        <dbReference type="HAMAP-Rule" id="MF_00109"/>
    </source>
</evidence>
<evidence type="ECO:0000256" key="5">
    <source>
        <dbReference type="ARBA" id="ARBA00022679"/>
    </source>
</evidence>
<name>X5MCG4_9HYPH</name>
<feature type="binding site" evidence="11">
    <location>
        <position position="85"/>
    </location>
    <ligand>
        <name>substrate</name>
    </ligand>
</feature>
<dbReference type="CDD" id="cd00464">
    <property type="entry name" value="SK"/>
    <property type="match status" value="1"/>
</dbReference>